<evidence type="ECO:0000313" key="1">
    <source>
        <dbReference type="EMBL" id="GFZ80952.1"/>
    </source>
</evidence>
<reference evidence="2" key="1">
    <citation type="journal article" date="2019" name="Int. J. Syst. Evol. Microbiol.">
        <title>The Global Catalogue of Microorganisms (GCM) 10K type strain sequencing project: providing services to taxonomists for standard genome sequencing and annotation.</title>
        <authorList>
            <consortium name="The Broad Institute Genomics Platform"/>
            <consortium name="The Broad Institute Genome Sequencing Center for Infectious Disease"/>
            <person name="Wu L."/>
            <person name="Ma J."/>
        </authorList>
    </citation>
    <scope>NUCLEOTIDE SEQUENCE [LARGE SCALE GENOMIC DNA]</scope>
    <source>
        <strain evidence="2">CCM 7327</strain>
    </source>
</reference>
<organism evidence="1 2">
    <name type="scientific">Sphingobium fuliginis (strain ATCC 27551)</name>
    <dbReference type="NCBI Taxonomy" id="336203"/>
    <lineage>
        <taxon>Bacteria</taxon>
        <taxon>Pseudomonadati</taxon>
        <taxon>Pseudomonadota</taxon>
        <taxon>Alphaproteobacteria</taxon>
        <taxon>Sphingomonadales</taxon>
        <taxon>Sphingomonadaceae</taxon>
        <taxon>Sphingobium</taxon>
    </lineage>
</organism>
<sequence>MMMGDMLRGSAAIAAILSSNAQAQSQFLSGEWMQDGACVPSYRALNAPETRNLPCCVPARRAVPPLCPRS</sequence>
<evidence type="ECO:0000313" key="2">
    <source>
        <dbReference type="Proteomes" id="UP000628109"/>
    </source>
</evidence>
<dbReference type="RefSeq" id="WP_226870181.1">
    <property type="nucleotide sequence ID" value="NZ_BATN01000012.1"/>
</dbReference>
<proteinExistence type="predicted"/>
<comment type="caution">
    <text evidence="1">The sequence shown here is derived from an EMBL/GenBank/DDBJ whole genome shotgun (WGS) entry which is preliminary data.</text>
</comment>
<protein>
    <submittedName>
        <fullName evidence="1">Uncharacterized protein</fullName>
    </submittedName>
</protein>
<dbReference type="Proteomes" id="UP000628109">
    <property type="component" value="Unassembled WGS sequence"/>
</dbReference>
<accession>A0ABQ1EPN8</accession>
<name>A0ABQ1EPN8_SPHSA</name>
<keyword evidence="2" id="KW-1185">Reference proteome</keyword>
<gene>
    <name evidence="1" type="ORF">GCM10019071_07350</name>
</gene>
<dbReference type="EMBL" id="BMDU01000001">
    <property type="protein sequence ID" value="GFZ80952.1"/>
    <property type="molecule type" value="Genomic_DNA"/>
</dbReference>